<evidence type="ECO:0000313" key="2">
    <source>
        <dbReference type="EMBL" id="JAO06842.1"/>
    </source>
</evidence>
<gene>
    <name evidence="2" type="primary">PPUP7501</name>
</gene>
<feature type="region of interest" description="Disordered" evidence="1">
    <location>
        <begin position="99"/>
        <end position="119"/>
    </location>
</feature>
<sequence>TVMRLPSRPVWAGSTRLPASCVPAASEAPPTSLQTHQRYLSGCQKRLPLAPSCLLCPAPTPAPQFIPYAPSATYTAQWCGPAHSMTNPQQAPAQPLLVSASQPLGPYPPPQGHLPGQGPYLLTTTLQKSVSSPAGPNMRTT</sequence>
<reference evidence="2" key="1">
    <citation type="submission" date="2014-12" db="EMBL/GenBank/DDBJ databases">
        <title>Parallel Evolution in Life History Adaptation Evident in the Tissue-Specific Poeciliopsis prolifica transcriptome.</title>
        <authorList>
            <person name="Jue N.K."/>
            <person name="Foley R.J."/>
            <person name="Obergfell C."/>
            <person name="Reznick D.N."/>
            <person name="O'Neill R.J."/>
            <person name="O'Neill M.J."/>
        </authorList>
    </citation>
    <scope>NUCLEOTIDE SEQUENCE</scope>
</reference>
<name>A0A0S7EZ04_9TELE</name>
<accession>A0A0S7EZ04</accession>
<feature type="non-terminal residue" evidence="2">
    <location>
        <position position="1"/>
    </location>
</feature>
<dbReference type="AlphaFoldDB" id="A0A0S7EZ04"/>
<evidence type="ECO:0000256" key="1">
    <source>
        <dbReference type="SAM" id="MobiDB-lite"/>
    </source>
</evidence>
<organism evidence="2">
    <name type="scientific">Poeciliopsis prolifica</name>
    <name type="common">blackstripe livebearer</name>
    <dbReference type="NCBI Taxonomy" id="188132"/>
    <lineage>
        <taxon>Eukaryota</taxon>
        <taxon>Metazoa</taxon>
        <taxon>Chordata</taxon>
        <taxon>Craniata</taxon>
        <taxon>Vertebrata</taxon>
        <taxon>Euteleostomi</taxon>
        <taxon>Actinopterygii</taxon>
        <taxon>Neopterygii</taxon>
        <taxon>Teleostei</taxon>
        <taxon>Neoteleostei</taxon>
        <taxon>Acanthomorphata</taxon>
        <taxon>Ovalentaria</taxon>
        <taxon>Atherinomorphae</taxon>
        <taxon>Cyprinodontiformes</taxon>
        <taxon>Poeciliidae</taxon>
        <taxon>Poeciliinae</taxon>
        <taxon>Poeciliopsis</taxon>
    </lineage>
</organism>
<dbReference type="EMBL" id="GBYX01474827">
    <property type="protein sequence ID" value="JAO06842.1"/>
    <property type="molecule type" value="Transcribed_RNA"/>
</dbReference>
<protein>
    <submittedName>
        <fullName evidence="2">PPUP7501</fullName>
    </submittedName>
</protein>
<proteinExistence type="predicted"/>